<protein>
    <submittedName>
        <fullName evidence="6">FAD-dependent oxidoreductase</fullName>
    </submittedName>
</protein>
<dbReference type="InterPro" id="IPR027477">
    <property type="entry name" value="Succ_DH/fumarate_Rdtase_cat_sf"/>
</dbReference>
<sequence length="586" mass="62552">MLSRRQLLVGAAVAGVSGLVDRTCDVIVVGGGAAGLSAALGVKRADPRASVLVLEAQPLNGGTSIRSGGWLWIPNNADMRAAGLADPRDMALRYMARLAHPASYDPDAPLLGLSPRHHAQLSAYYDNGSDVLDWFRSTGALPWDAVRGAGLPLTSDPLGLHGEFAPDYHPELVENVPRRGRSVVPKRFDPTHLTEDLQLGLPHSGSGLGGAYLVAWLTHACVTRGVRFLTNHRVTDLVFSRGRVTGVSLNGTELSARRGVIFTSGGFSKNAARVAANFAGSRSLTGGGCAVTSAQGDLVHIAERHGFQLESMDRAWFIQNLYEQYKIDPDSRVAPNYLFFQNYWSNGDSMFMVNRRGVRVVNEKTNYHDRTQVHFAPDNRFLVSVFDSHTLARFAGIGGHVTPLVNTFIGPASTVESLTSKILARFATDPATAAFGLAPSFAASLAATLSRFNGFAVSGRDVDFHRGEQPIDLWWHAFCLTFQGVDAGPVRNCVSANSDYPNPTMRPLRPPYYAVILSSGLQDTNGGPAIDASGRILADDRPVPGLYGAGNCVASPAGHGYWGAGGTLGPAVVFGHVAGRHCASRS</sequence>
<evidence type="ECO:0000256" key="2">
    <source>
        <dbReference type="ARBA" id="ARBA00022630"/>
    </source>
</evidence>
<comment type="caution">
    <text evidence="6">The sequence shown here is derived from an EMBL/GenBank/DDBJ whole genome shotgun (WGS) entry which is preliminary data.</text>
</comment>
<dbReference type="SUPFAM" id="SSF56425">
    <property type="entry name" value="Succinate dehydrogenase/fumarate reductase flavoprotein, catalytic domain"/>
    <property type="match status" value="1"/>
</dbReference>
<name>A0A563F4J7_9PSEU</name>
<gene>
    <name evidence="6" type="ORF">FKR81_01680</name>
</gene>
<evidence type="ECO:0000259" key="5">
    <source>
        <dbReference type="Pfam" id="PF00890"/>
    </source>
</evidence>
<dbReference type="GO" id="GO:0008202">
    <property type="term" value="P:steroid metabolic process"/>
    <property type="evidence" value="ECO:0007669"/>
    <property type="project" value="UniProtKB-ARBA"/>
</dbReference>
<evidence type="ECO:0000313" key="6">
    <source>
        <dbReference type="EMBL" id="TWP54294.1"/>
    </source>
</evidence>
<evidence type="ECO:0000256" key="4">
    <source>
        <dbReference type="ARBA" id="ARBA00023002"/>
    </source>
</evidence>
<feature type="domain" description="FAD-dependent oxidoreductase 2 FAD-binding" evidence="5">
    <location>
        <begin position="25"/>
        <end position="568"/>
    </location>
</feature>
<dbReference type="GO" id="GO:0033765">
    <property type="term" value="F:steroid dehydrogenase activity, acting on the CH-CH group of donors"/>
    <property type="evidence" value="ECO:0007669"/>
    <property type="project" value="UniProtKB-ARBA"/>
</dbReference>
<proteinExistence type="predicted"/>
<dbReference type="PANTHER" id="PTHR43400">
    <property type="entry name" value="FUMARATE REDUCTASE"/>
    <property type="match status" value="1"/>
</dbReference>
<keyword evidence="3" id="KW-0274">FAD</keyword>
<dbReference type="InterPro" id="IPR050315">
    <property type="entry name" value="FAD-oxidoreductase_2"/>
</dbReference>
<dbReference type="RefSeq" id="WP_146349077.1">
    <property type="nucleotide sequence ID" value="NZ_VOBR01000001.1"/>
</dbReference>
<organism evidence="6 7">
    <name type="scientific">Lentzea tibetensis</name>
    <dbReference type="NCBI Taxonomy" id="2591470"/>
    <lineage>
        <taxon>Bacteria</taxon>
        <taxon>Bacillati</taxon>
        <taxon>Actinomycetota</taxon>
        <taxon>Actinomycetes</taxon>
        <taxon>Pseudonocardiales</taxon>
        <taxon>Pseudonocardiaceae</taxon>
        <taxon>Lentzea</taxon>
    </lineage>
</organism>
<dbReference type="SUPFAM" id="SSF51905">
    <property type="entry name" value="FAD/NAD(P)-binding domain"/>
    <property type="match status" value="1"/>
</dbReference>
<reference evidence="6 7" key="1">
    <citation type="submission" date="2019-07" db="EMBL/GenBank/DDBJ databases">
        <title>Lentzea xizangensis sp. nov., isolated from Qinghai-Tibetan Plateau Soils.</title>
        <authorList>
            <person name="Huang J."/>
        </authorList>
    </citation>
    <scope>NUCLEOTIDE SEQUENCE [LARGE SCALE GENOMIC DNA]</scope>
    <source>
        <strain evidence="6 7">FXJ1.1311</strain>
    </source>
</reference>
<dbReference type="InterPro" id="IPR036188">
    <property type="entry name" value="FAD/NAD-bd_sf"/>
</dbReference>
<dbReference type="EMBL" id="VOBR01000001">
    <property type="protein sequence ID" value="TWP54294.1"/>
    <property type="molecule type" value="Genomic_DNA"/>
</dbReference>
<accession>A0A563F4J7</accession>
<keyword evidence="7" id="KW-1185">Reference proteome</keyword>
<dbReference type="Proteomes" id="UP000316639">
    <property type="component" value="Unassembled WGS sequence"/>
</dbReference>
<evidence type="ECO:0000313" key="7">
    <source>
        <dbReference type="Proteomes" id="UP000316639"/>
    </source>
</evidence>
<dbReference type="InterPro" id="IPR003953">
    <property type="entry name" value="FAD-dep_OxRdtase_2_FAD-bd"/>
</dbReference>
<keyword evidence="2" id="KW-0285">Flavoprotein</keyword>
<dbReference type="OrthoDB" id="9813348at2"/>
<comment type="cofactor">
    <cofactor evidence="1">
        <name>FAD</name>
        <dbReference type="ChEBI" id="CHEBI:57692"/>
    </cofactor>
</comment>
<evidence type="ECO:0000256" key="3">
    <source>
        <dbReference type="ARBA" id="ARBA00022827"/>
    </source>
</evidence>
<dbReference type="Gene3D" id="3.50.50.60">
    <property type="entry name" value="FAD/NAD(P)-binding domain"/>
    <property type="match status" value="2"/>
</dbReference>
<dbReference type="Pfam" id="PF00890">
    <property type="entry name" value="FAD_binding_2"/>
    <property type="match status" value="1"/>
</dbReference>
<dbReference type="AlphaFoldDB" id="A0A563F4J7"/>
<dbReference type="PANTHER" id="PTHR43400:SF10">
    <property type="entry name" value="3-OXOSTEROID 1-DEHYDROGENASE"/>
    <property type="match status" value="1"/>
</dbReference>
<keyword evidence="4" id="KW-0560">Oxidoreductase</keyword>
<evidence type="ECO:0000256" key="1">
    <source>
        <dbReference type="ARBA" id="ARBA00001974"/>
    </source>
</evidence>
<dbReference type="Gene3D" id="3.90.700.10">
    <property type="entry name" value="Succinate dehydrogenase/fumarate reductase flavoprotein, catalytic domain"/>
    <property type="match status" value="1"/>
</dbReference>